<reference evidence="1 2" key="1">
    <citation type="journal article" date="2019" name="Sci. Rep.">
        <title>Orb-weaving spider Araneus ventricosus genome elucidates the spidroin gene catalogue.</title>
        <authorList>
            <person name="Kono N."/>
            <person name="Nakamura H."/>
            <person name="Ohtoshi R."/>
            <person name="Moran D.A.P."/>
            <person name="Shinohara A."/>
            <person name="Yoshida Y."/>
            <person name="Fujiwara M."/>
            <person name="Mori M."/>
            <person name="Tomita M."/>
            <person name="Arakawa K."/>
        </authorList>
    </citation>
    <scope>NUCLEOTIDE SEQUENCE [LARGE SCALE GENOMIC DNA]</scope>
</reference>
<proteinExistence type="predicted"/>
<keyword evidence="2" id="KW-1185">Reference proteome</keyword>
<organism evidence="1 2">
    <name type="scientific">Araneus ventricosus</name>
    <name type="common">Orbweaver spider</name>
    <name type="synonym">Epeira ventricosa</name>
    <dbReference type="NCBI Taxonomy" id="182803"/>
    <lineage>
        <taxon>Eukaryota</taxon>
        <taxon>Metazoa</taxon>
        <taxon>Ecdysozoa</taxon>
        <taxon>Arthropoda</taxon>
        <taxon>Chelicerata</taxon>
        <taxon>Arachnida</taxon>
        <taxon>Araneae</taxon>
        <taxon>Araneomorphae</taxon>
        <taxon>Entelegynae</taxon>
        <taxon>Araneoidea</taxon>
        <taxon>Araneidae</taxon>
        <taxon>Araneus</taxon>
    </lineage>
</organism>
<dbReference type="AlphaFoldDB" id="A0A4Y2CAW1"/>
<protein>
    <submittedName>
        <fullName evidence="1">Uncharacterized protein</fullName>
    </submittedName>
</protein>
<evidence type="ECO:0000313" key="1">
    <source>
        <dbReference type="EMBL" id="GBM01399.1"/>
    </source>
</evidence>
<evidence type="ECO:0000313" key="2">
    <source>
        <dbReference type="Proteomes" id="UP000499080"/>
    </source>
</evidence>
<sequence>MKLSKREEKALLRVREQENIRSSAHCCSEIADNCMDSSEESSGIPEKPLADFISQKSLDLLKELHVEKLDF</sequence>
<dbReference type="Proteomes" id="UP000499080">
    <property type="component" value="Unassembled WGS sequence"/>
</dbReference>
<name>A0A4Y2CAW1_ARAVE</name>
<gene>
    <name evidence="1" type="ORF">AVEN_236218_1</name>
</gene>
<comment type="caution">
    <text evidence="1">The sequence shown here is derived from an EMBL/GenBank/DDBJ whole genome shotgun (WGS) entry which is preliminary data.</text>
</comment>
<dbReference type="EMBL" id="BGPR01000169">
    <property type="protein sequence ID" value="GBM01399.1"/>
    <property type="molecule type" value="Genomic_DNA"/>
</dbReference>
<accession>A0A4Y2CAW1</accession>